<evidence type="ECO:0000313" key="2">
    <source>
        <dbReference type="EMBL" id="OEH86496.1"/>
    </source>
</evidence>
<reference evidence="2 3" key="1">
    <citation type="submission" date="2016-09" db="EMBL/GenBank/DDBJ databases">
        <title>Desulfuribacillus arsenicus sp. nov., an obligately anaerobic, dissimilatory arsenic- and antimonate-reducing bacterium isolated from anoxic sediments.</title>
        <authorList>
            <person name="Abin C.A."/>
            <person name="Hollibaugh J.T."/>
        </authorList>
    </citation>
    <scope>NUCLEOTIDE SEQUENCE [LARGE SCALE GENOMIC DNA]</scope>
    <source>
        <strain evidence="2 3">MLFW-2</strain>
    </source>
</reference>
<keyword evidence="3" id="KW-1185">Reference proteome</keyword>
<dbReference type="STRING" id="1390249.BHU72_12845"/>
<organism evidence="2 3">
    <name type="scientific">Desulfuribacillus stibiiarsenatis</name>
    <dbReference type="NCBI Taxonomy" id="1390249"/>
    <lineage>
        <taxon>Bacteria</taxon>
        <taxon>Bacillati</taxon>
        <taxon>Bacillota</taxon>
        <taxon>Desulfuribacillia</taxon>
        <taxon>Desulfuribacillales</taxon>
        <taxon>Desulfuribacillaceae</taxon>
        <taxon>Desulfuribacillus</taxon>
    </lineage>
</organism>
<dbReference type="Proteomes" id="UP000095255">
    <property type="component" value="Unassembled WGS sequence"/>
</dbReference>
<keyword evidence="1" id="KW-1133">Transmembrane helix</keyword>
<dbReference type="RefSeq" id="WP_069701091.1">
    <property type="nucleotide sequence ID" value="NZ_MJAT01000003.1"/>
</dbReference>
<dbReference type="OrthoDB" id="5244042at2"/>
<dbReference type="AlphaFoldDB" id="A0A1E5L8P4"/>
<feature type="transmembrane region" description="Helical" evidence="1">
    <location>
        <begin position="6"/>
        <end position="27"/>
    </location>
</feature>
<comment type="caution">
    <text evidence="2">The sequence shown here is derived from an EMBL/GenBank/DDBJ whole genome shotgun (WGS) entry which is preliminary data.</text>
</comment>
<name>A0A1E5L8P4_9FIRM</name>
<protein>
    <recommendedName>
        <fullName evidence="4">DUF4446 domain-containing protein</fullName>
    </recommendedName>
</protein>
<evidence type="ECO:0000313" key="3">
    <source>
        <dbReference type="Proteomes" id="UP000095255"/>
    </source>
</evidence>
<proteinExistence type="predicted"/>
<sequence length="165" mass="18837">MLLPFPLEYLVFGMLGIIILLLFVVISQAKNISKVNRKYNKLMRGMNDNNVEEILMKYINHVDEFGKRLHASELEIEKIHEIVGARAGRFGIKRYNAYDESGNDLSFSLSQINDQGNGFVLTGIYGRHEQRIYAKPVINGASQYTLTDEEKEVIAKALEQNLKKT</sequence>
<dbReference type="EMBL" id="MJAT01000003">
    <property type="protein sequence ID" value="OEH86496.1"/>
    <property type="molecule type" value="Genomic_DNA"/>
</dbReference>
<evidence type="ECO:0000256" key="1">
    <source>
        <dbReference type="SAM" id="Phobius"/>
    </source>
</evidence>
<evidence type="ECO:0008006" key="4">
    <source>
        <dbReference type="Google" id="ProtNLM"/>
    </source>
</evidence>
<accession>A0A1E5L8P4</accession>
<dbReference type="Pfam" id="PF14584">
    <property type="entry name" value="DUF4446"/>
    <property type="match status" value="1"/>
</dbReference>
<dbReference type="InterPro" id="IPR027981">
    <property type="entry name" value="DUF4446"/>
</dbReference>
<gene>
    <name evidence="2" type="ORF">BHU72_12845</name>
</gene>
<keyword evidence="1" id="KW-0812">Transmembrane</keyword>
<keyword evidence="1" id="KW-0472">Membrane</keyword>